<sequence>MANIDEKKDKFYIAINHYAEEQRKKIEDEIASFKQKELGEAEIEVLTECYRMIQKEMSQMRISIVKEMAVRDMALKRQLLEKRQKITDEVFQRSADKLVEFTKTERYTDFLKKSAEQFSKVLQNEGTVIFLKSGDEKYEDLIRDSFSSACSFQVLESIRIGGIRARNDNMGLSADGTLDTLLENQREWFEEQSGMAVV</sequence>
<reference evidence="1 2" key="1">
    <citation type="submission" date="2020-08" db="EMBL/GenBank/DDBJ databases">
        <title>The isolate Caproiciproducens sp. 7D4C2 produces n-caproate at mildly acidic conditions from hexoses: genome and rBOX comparison with related strains and chain-elongating bacteria.</title>
        <authorList>
            <person name="Esquivel-Elizondo S."/>
            <person name="Bagci C."/>
            <person name="Temovska M."/>
            <person name="Jeon B.S."/>
            <person name="Bessarab I."/>
            <person name="Williams R.B.H."/>
            <person name="Huson D.H."/>
            <person name="Angenent L.T."/>
        </authorList>
    </citation>
    <scope>NUCLEOTIDE SEQUENCE [LARGE SCALE GENOMIC DNA]</scope>
    <source>
        <strain evidence="1 2">7D4C2</strain>
    </source>
</reference>
<dbReference type="AlphaFoldDB" id="A0A7G8TBW4"/>
<organism evidence="1 2">
    <name type="scientific">Caproicibacter fermentans</name>
    <dbReference type="NCBI Taxonomy" id="2576756"/>
    <lineage>
        <taxon>Bacteria</taxon>
        <taxon>Bacillati</taxon>
        <taxon>Bacillota</taxon>
        <taxon>Clostridia</taxon>
        <taxon>Eubacteriales</taxon>
        <taxon>Acutalibacteraceae</taxon>
        <taxon>Caproicibacter</taxon>
    </lineage>
</organism>
<proteinExistence type="predicted"/>
<evidence type="ECO:0008006" key="3">
    <source>
        <dbReference type="Google" id="ProtNLM"/>
    </source>
</evidence>
<evidence type="ECO:0000313" key="2">
    <source>
        <dbReference type="Proteomes" id="UP000515909"/>
    </source>
</evidence>
<gene>
    <name evidence="1" type="ORF">HCR03_01980</name>
</gene>
<evidence type="ECO:0000313" key="1">
    <source>
        <dbReference type="EMBL" id="QNK41105.1"/>
    </source>
</evidence>
<dbReference type="SUPFAM" id="SSF160527">
    <property type="entry name" value="V-type ATPase subunit E-like"/>
    <property type="match status" value="1"/>
</dbReference>
<dbReference type="RefSeq" id="WP_187036445.1">
    <property type="nucleotide sequence ID" value="NZ_CP060286.1"/>
</dbReference>
<dbReference type="EMBL" id="CP060286">
    <property type="protein sequence ID" value="QNK41105.1"/>
    <property type="molecule type" value="Genomic_DNA"/>
</dbReference>
<dbReference type="KEGG" id="cfem:HCR03_01980"/>
<dbReference type="Proteomes" id="UP000515909">
    <property type="component" value="Chromosome"/>
</dbReference>
<protein>
    <recommendedName>
        <fullName evidence="3">V-type ATP synthase subunit E</fullName>
    </recommendedName>
</protein>
<dbReference type="InterPro" id="IPR038495">
    <property type="entry name" value="ATPase_E_C"/>
</dbReference>
<name>A0A7G8TBW4_9FIRM</name>
<accession>A0A7G8TBW4</accession>
<dbReference type="Gene3D" id="3.30.2320.30">
    <property type="entry name" value="ATP synthase, E subunit, C-terminal"/>
    <property type="match status" value="1"/>
</dbReference>